<dbReference type="Proteomes" id="UP000002384">
    <property type="component" value="Chromosome"/>
</dbReference>
<feature type="domain" description="Putative restriction endonuclease" evidence="1">
    <location>
        <begin position="31"/>
        <end position="194"/>
    </location>
</feature>
<gene>
    <name evidence="2" type="ordered locus">PCC7424_0960</name>
</gene>
<dbReference type="SUPFAM" id="SSF52980">
    <property type="entry name" value="Restriction endonuclease-like"/>
    <property type="match status" value="1"/>
</dbReference>
<accession>B7KIL0</accession>
<sequence length="226" mass="25654">MMTQSITQPNLTIPPLENGDKLTRYEFETRYEKMPHLKKAELIEGIVYMGSPLRIEQHGNPHANIITWLGTYESLTFGVQSGDNCTVILDSENEPQPDALLRIKKGGQSIINEQGYVEGAPELIAEIAASSVSIDLHDKLKAYRRNGVQEYLVWRVYDNQFDWFRLREGKYIPLDPNETGIIKSEIYPGLWLDVKALLEGNLGRVLEVLQQGIKTPEHQGFNTNSL</sequence>
<dbReference type="PANTHER" id="PTHR35400:SF3">
    <property type="entry name" value="SLL1072 PROTEIN"/>
    <property type="match status" value="1"/>
</dbReference>
<dbReference type="Pfam" id="PF05685">
    <property type="entry name" value="Uma2"/>
    <property type="match status" value="1"/>
</dbReference>
<dbReference type="InterPro" id="IPR008538">
    <property type="entry name" value="Uma2"/>
</dbReference>
<dbReference type="AlphaFoldDB" id="B7KIL0"/>
<dbReference type="InterPro" id="IPR011335">
    <property type="entry name" value="Restrct_endonuc-II-like"/>
</dbReference>
<dbReference type="Gene3D" id="3.90.1570.10">
    <property type="entry name" value="tt1808, chain A"/>
    <property type="match status" value="1"/>
</dbReference>
<name>B7KIL0_GLOC7</name>
<dbReference type="KEGG" id="cyc:PCC7424_0960"/>
<dbReference type="STRING" id="65393.PCC7424_0960"/>
<proteinExistence type="predicted"/>
<dbReference type="HOGENOM" id="CLU_100183_0_0_3"/>
<reference evidence="3" key="1">
    <citation type="journal article" date="2011" name="MBio">
        <title>Novel metabolic attributes of the genus Cyanothece, comprising a group of unicellular nitrogen-fixing Cyanobacteria.</title>
        <authorList>
            <person name="Bandyopadhyay A."/>
            <person name="Elvitigala T."/>
            <person name="Welsh E."/>
            <person name="Stockel J."/>
            <person name="Liberton M."/>
            <person name="Min H."/>
            <person name="Sherman L.A."/>
            <person name="Pakrasi H.B."/>
        </authorList>
    </citation>
    <scope>NUCLEOTIDE SEQUENCE [LARGE SCALE GENOMIC DNA]</scope>
    <source>
        <strain evidence="3">PCC 7424</strain>
    </source>
</reference>
<evidence type="ECO:0000259" key="1">
    <source>
        <dbReference type="Pfam" id="PF05685"/>
    </source>
</evidence>
<dbReference type="InterPro" id="IPR012296">
    <property type="entry name" value="Nuclease_put_TT1808"/>
</dbReference>
<organism evidence="2 3">
    <name type="scientific">Gloeothece citriformis (strain PCC 7424)</name>
    <name type="common">Cyanothece sp. (strain PCC 7424)</name>
    <dbReference type="NCBI Taxonomy" id="65393"/>
    <lineage>
        <taxon>Bacteria</taxon>
        <taxon>Bacillati</taxon>
        <taxon>Cyanobacteriota</taxon>
        <taxon>Cyanophyceae</taxon>
        <taxon>Oscillatoriophycideae</taxon>
        <taxon>Chroococcales</taxon>
        <taxon>Aphanothecaceae</taxon>
        <taxon>Gloeothece</taxon>
        <taxon>Gloeothece citriformis</taxon>
    </lineage>
</organism>
<protein>
    <recommendedName>
        <fullName evidence="1">Putative restriction endonuclease domain-containing protein</fullName>
    </recommendedName>
</protein>
<dbReference type="PANTHER" id="PTHR35400">
    <property type="entry name" value="SLR1083 PROTEIN"/>
    <property type="match status" value="1"/>
</dbReference>
<evidence type="ECO:0000313" key="3">
    <source>
        <dbReference type="Proteomes" id="UP000002384"/>
    </source>
</evidence>
<evidence type="ECO:0000313" key="2">
    <source>
        <dbReference type="EMBL" id="ACK69416.1"/>
    </source>
</evidence>
<dbReference type="eggNOG" id="COG4636">
    <property type="taxonomic scope" value="Bacteria"/>
</dbReference>
<dbReference type="EMBL" id="CP001291">
    <property type="protein sequence ID" value="ACK69416.1"/>
    <property type="molecule type" value="Genomic_DNA"/>
</dbReference>
<dbReference type="CDD" id="cd06260">
    <property type="entry name" value="DUF820-like"/>
    <property type="match status" value="1"/>
</dbReference>
<keyword evidence="3" id="KW-1185">Reference proteome</keyword>